<dbReference type="InterPro" id="IPR049304">
    <property type="entry name" value="Gly_rich_dom"/>
</dbReference>
<keyword evidence="2" id="KW-0732">Signal</keyword>
<proteinExistence type="predicted"/>
<feature type="chain" id="PRO_5011240928" description="Glycine-rich domain-containing protein" evidence="2">
    <location>
        <begin position="34"/>
        <end position="273"/>
    </location>
</feature>
<evidence type="ECO:0000259" key="3">
    <source>
        <dbReference type="Pfam" id="PF21722"/>
    </source>
</evidence>
<dbReference type="Proteomes" id="UP000198407">
    <property type="component" value="Unassembled WGS sequence"/>
</dbReference>
<sequence>MNILDSDMTRRLPLCARNIAVALLVVLAPAAHCANQTYADPAAVQLLELPSDIARVTVTLIGGGGGGGAEGVATAFPVLARPAAGGGGGGGGATLICTLAVLPGSVLQVTVGAGGVAGTEHDGDGGAGGASRIRIREPGGTLSAFRFSAEGGKGGGAGSGNLFSRLPGRGGSGGKGSTTPDCVLAEGFAGGNGGAGNTADTPGKGAAASAVEAARMLGLLREFKAQREDLATAAAADAARNALCQGTGLGGDGGTHTRFASGAGRAGCVSIDY</sequence>
<evidence type="ECO:0000313" key="5">
    <source>
        <dbReference type="Proteomes" id="UP000198407"/>
    </source>
</evidence>
<gene>
    <name evidence="4" type="ORF">SAMN05444352_12584</name>
</gene>
<protein>
    <recommendedName>
        <fullName evidence="3">Glycine-rich domain-containing protein</fullName>
    </recommendedName>
</protein>
<evidence type="ECO:0000313" key="4">
    <source>
        <dbReference type="EMBL" id="SNT13980.1"/>
    </source>
</evidence>
<evidence type="ECO:0000256" key="1">
    <source>
        <dbReference type="SAM" id="MobiDB-lite"/>
    </source>
</evidence>
<dbReference type="AlphaFoldDB" id="A0A239K7P3"/>
<accession>A0A239K7P3</accession>
<feature type="domain" description="Glycine-rich" evidence="3">
    <location>
        <begin position="48"/>
        <end position="273"/>
    </location>
</feature>
<evidence type="ECO:0000256" key="2">
    <source>
        <dbReference type="SAM" id="SignalP"/>
    </source>
</evidence>
<dbReference type="EMBL" id="FZOL01000025">
    <property type="protein sequence ID" value="SNT13980.1"/>
    <property type="molecule type" value="Genomic_DNA"/>
</dbReference>
<keyword evidence="5" id="KW-1185">Reference proteome</keyword>
<dbReference type="STRING" id="1215104.GCA_000730585_02324"/>
<reference evidence="5" key="1">
    <citation type="submission" date="2017-06" db="EMBL/GenBank/DDBJ databases">
        <authorList>
            <person name="Varghese N."/>
            <person name="Submissions S."/>
        </authorList>
    </citation>
    <scope>NUCLEOTIDE SEQUENCE [LARGE SCALE GENOMIC DNA]</scope>
    <source>
        <strain evidence="5">DSM 22348</strain>
    </source>
</reference>
<name>A0A239K7P3_9PSED</name>
<dbReference type="Pfam" id="PF21722">
    <property type="entry name" value="Gly_rich_2"/>
    <property type="match status" value="1"/>
</dbReference>
<feature type="signal peptide" evidence="2">
    <location>
        <begin position="1"/>
        <end position="33"/>
    </location>
</feature>
<organism evidence="4 5">
    <name type="scientific">Pseudomonas japonica</name>
    <dbReference type="NCBI Taxonomy" id="256466"/>
    <lineage>
        <taxon>Bacteria</taxon>
        <taxon>Pseudomonadati</taxon>
        <taxon>Pseudomonadota</taxon>
        <taxon>Gammaproteobacteria</taxon>
        <taxon>Pseudomonadales</taxon>
        <taxon>Pseudomonadaceae</taxon>
        <taxon>Pseudomonas</taxon>
    </lineage>
</organism>
<feature type="region of interest" description="Disordered" evidence="1">
    <location>
        <begin position="154"/>
        <end position="177"/>
    </location>
</feature>